<evidence type="ECO:0000256" key="1">
    <source>
        <dbReference type="SAM" id="MobiDB-lite"/>
    </source>
</evidence>
<accession>A0AAW2GVA5</accession>
<evidence type="ECO:0000313" key="2">
    <source>
        <dbReference type="EMBL" id="KAL0131227.1"/>
    </source>
</evidence>
<feature type="compositionally biased region" description="Basic and acidic residues" evidence="1">
    <location>
        <begin position="85"/>
        <end position="111"/>
    </location>
</feature>
<gene>
    <name evidence="2" type="ORF">PUN28_002647</name>
</gene>
<feature type="region of interest" description="Disordered" evidence="1">
    <location>
        <begin position="38"/>
        <end position="204"/>
    </location>
</feature>
<protein>
    <submittedName>
        <fullName evidence="2">Uncharacterized protein</fullName>
    </submittedName>
</protein>
<organism evidence="2 3">
    <name type="scientific">Cardiocondyla obscurior</name>
    <dbReference type="NCBI Taxonomy" id="286306"/>
    <lineage>
        <taxon>Eukaryota</taxon>
        <taxon>Metazoa</taxon>
        <taxon>Ecdysozoa</taxon>
        <taxon>Arthropoda</taxon>
        <taxon>Hexapoda</taxon>
        <taxon>Insecta</taxon>
        <taxon>Pterygota</taxon>
        <taxon>Neoptera</taxon>
        <taxon>Endopterygota</taxon>
        <taxon>Hymenoptera</taxon>
        <taxon>Apocrita</taxon>
        <taxon>Aculeata</taxon>
        <taxon>Formicoidea</taxon>
        <taxon>Formicidae</taxon>
        <taxon>Myrmicinae</taxon>
        <taxon>Cardiocondyla</taxon>
    </lineage>
</organism>
<reference evidence="2 3" key="1">
    <citation type="submission" date="2023-03" db="EMBL/GenBank/DDBJ databases">
        <title>High recombination rates correlate with genetic variation in Cardiocondyla obscurior ants.</title>
        <authorList>
            <person name="Errbii M."/>
        </authorList>
    </citation>
    <scope>NUCLEOTIDE SEQUENCE [LARGE SCALE GENOMIC DNA]</scope>
    <source>
        <strain evidence="2">Alpha-2009</strain>
        <tissue evidence="2">Whole body</tissue>
    </source>
</reference>
<dbReference type="AlphaFoldDB" id="A0AAW2GVA5"/>
<name>A0AAW2GVA5_9HYME</name>
<comment type="caution">
    <text evidence="2">The sequence shown here is derived from an EMBL/GenBank/DDBJ whole genome shotgun (WGS) entry which is preliminary data.</text>
</comment>
<feature type="compositionally biased region" description="Basic and acidic residues" evidence="1">
    <location>
        <begin position="175"/>
        <end position="190"/>
    </location>
</feature>
<keyword evidence="3" id="KW-1185">Reference proteome</keyword>
<evidence type="ECO:0000313" key="3">
    <source>
        <dbReference type="Proteomes" id="UP001430953"/>
    </source>
</evidence>
<dbReference type="Proteomes" id="UP001430953">
    <property type="component" value="Unassembled WGS sequence"/>
</dbReference>
<sequence length="204" mass="23513">MHDKTLLPDSSKSYRTKYFHRSGQRRANWRVQLTLTSASGCVNGRRPQTLRKRGTATLERKKTPRNASGRETPRPTVFMPPPIEGRTKLVRAAERTRKRDRARVKGSDKEVTTYATKKERRRPRVSYSQPPQPPPRRSTQPTMICAGRHRVPVLKRTSAWLGDPSQAKRSQAKRARAEPSRDEPERRSISERNGQAYADRREFG</sequence>
<dbReference type="EMBL" id="JADYXP020000002">
    <property type="protein sequence ID" value="KAL0131227.1"/>
    <property type="molecule type" value="Genomic_DNA"/>
</dbReference>
<proteinExistence type="predicted"/>